<dbReference type="AlphaFoldDB" id="A0A0D8XYB6"/>
<dbReference type="OrthoDB" id="10264062at2759"/>
<dbReference type="EMBL" id="KN716255">
    <property type="protein sequence ID" value="KJH48812.1"/>
    <property type="molecule type" value="Genomic_DNA"/>
</dbReference>
<organism evidence="2 3">
    <name type="scientific">Dictyocaulus viviparus</name>
    <name type="common">Bovine lungworm</name>
    <dbReference type="NCBI Taxonomy" id="29172"/>
    <lineage>
        <taxon>Eukaryota</taxon>
        <taxon>Metazoa</taxon>
        <taxon>Ecdysozoa</taxon>
        <taxon>Nematoda</taxon>
        <taxon>Chromadorea</taxon>
        <taxon>Rhabditida</taxon>
        <taxon>Rhabditina</taxon>
        <taxon>Rhabditomorpha</taxon>
        <taxon>Strongyloidea</taxon>
        <taxon>Metastrongylidae</taxon>
        <taxon>Dictyocaulus</taxon>
    </lineage>
</organism>
<accession>A0A0D8XYB6</accession>
<name>A0A0D8XYB6_DICVI</name>
<gene>
    <name evidence="2" type="ORF">DICVIV_05065</name>
</gene>
<dbReference type="InterPro" id="IPR004012">
    <property type="entry name" value="Run_dom"/>
</dbReference>
<reference evidence="2 3" key="1">
    <citation type="submission" date="2013-11" db="EMBL/GenBank/DDBJ databases">
        <title>Draft genome of the bovine lungworm Dictyocaulus viviparus.</title>
        <authorList>
            <person name="Mitreva M."/>
        </authorList>
    </citation>
    <scope>NUCLEOTIDE SEQUENCE [LARGE SCALE GENOMIC DNA]</scope>
    <source>
        <strain evidence="2 3">HannoverDv2000</strain>
    </source>
</reference>
<reference evidence="3" key="2">
    <citation type="journal article" date="2016" name="Sci. Rep.">
        <title>Dictyocaulus viviparus genome, variome and transcriptome elucidate lungworm biology and support future intervention.</title>
        <authorList>
            <person name="McNulty S.N."/>
            <person name="Strube C."/>
            <person name="Rosa B.A."/>
            <person name="Martin J.C."/>
            <person name="Tyagi R."/>
            <person name="Choi Y.J."/>
            <person name="Wang Q."/>
            <person name="Hallsworth Pepin K."/>
            <person name="Zhang X."/>
            <person name="Ozersky P."/>
            <person name="Wilson R.K."/>
            <person name="Sternberg P.W."/>
            <person name="Gasser R.B."/>
            <person name="Mitreva M."/>
        </authorList>
    </citation>
    <scope>NUCLEOTIDE SEQUENCE [LARGE SCALE GENOMIC DNA]</scope>
    <source>
        <strain evidence="3">HannoverDv2000</strain>
    </source>
</reference>
<dbReference type="SUPFAM" id="SSF140741">
    <property type="entry name" value="RUN domain-like"/>
    <property type="match status" value="1"/>
</dbReference>
<evidence type="ECO:0000313" key="3">
    <source>
        <dbReference type="Proteomes" id="UP000053766"/>
    </source>
</evidence>
<dbReference type="Gene3D" id="1.20.58.900">
    <property type="match status" value="1"/>
</dbReference>
<protein>
    <recommendedName>
        <fullName evidence="1">RUN domain-containing protein</fullName>
    </recommendedName>
</protein>
<dbReference type="InterPro" id="IPR037213">
    <property type="entry name" value="Run_dom_sf"/>
</dbReference>
<sequence length="202" mass="22716">MVKKPNITSIDFLAHLAYLAIRCNRVKLLISITHGHINVTGLILNRKYTISSSVAVENCLMDGLRRRMLGLFGSRTSLALLHTIAKTSPIAGQVLYKINEMNAGSWSTQQQSSITWIREALHMHVLSQIAHHITVCPRFRERLSLEPWDANWCSIDDFGSFVDVLLFSSVRRLYESSAIMLDRAKGGMVAALLCNVKTRSDF</sequence>
<evidence type="ECO:0000313" key="2">
    <source>
        <dbReference type="EMBL" id="KJH48812.1"/>
    </source>
</evidence>
<dbReference type="Pfam" id="PF02759">
    <property type="entry name" value="RUN"/>
    <property type="match status" value="1"/>
</dbReference>
<evidence type="ECO:0000259" key="1">
    <source>
        <dbReference type="Pfam" id="PF02759"/>
    </source>
</evidence>
<dbReference type="STRING" id="29172.A0A0D8XYB6"/>
<dbReference type="Proteomes" id="UP000053766">
    <property type="component" value="Unassembled WGS sequence"/>
</dbReference>
<keyword evidence="3" id="KW-1185">Reference proteome</keyword>
<feature type="domain" description="RUN" evidence="1">
    <location>
        <begin position="54"/>
        <end position="137"/>
    </location>
</feature>
<proteinExistence type="predicted"/>